<gene>
    <name evidence="1" type="ORF">LCGC14_1949340</name>
</gene>
<dbReference type="AlphaFoldDB" id="A0A0F9HW98"/>
<proteinExistence type="predicted"/>
<accession>A0A0F9HW98</accession>
<dbReference type="EMBL" id="LAZR01021250">
    <property type="protein sequence ID" value="KKL85975.1"/>
    <property type="molecule type" value="Genomic_DNA"/>
</dbReference>
<protein>
    <submittedName>
        <fullName evidence="1">Uncharacterized protein</fullName>
    </submittedName>
</protein>
<organism evidence="1">
    <name type="scientific">marine sediment metagenome</name>
    <dbReference type="NCBI Taxonomy" id="412755"/>
    <lineage>
        <taxon>unclassified sequences</taxon>
        <taxon>metagenomes</taxon>
        <taxon>ecological metagenomes</taxon>
    </lineage>
</organism>
<reference evidence="1" key="1">
    <citation type="journal article" date="2015" name="Nature">
        <title>Complex archaea that bridge the gap between prokaryotes and eukaryotes.</title>
        <authorList>
            <person name="Spang A."/>
            <person name="Saw J.H."/>
            <person name="Jorgensen S.L."/>
            <person name="Zaremba-Niedzwiedzka K."/>
            <person name="Martijn J."/>
            <person name="Lind A.E."/>
            <person name="van Eijk R."/>
            <person name="Schleper C."/>
            <person name="Guy L."/>
            <person name="Ettema T.J."/>
        </authorList>
    </citation>
    <scope>NUCLEOTIDE SEQUENCE</scope>
</reference>
<name>A0A0F9HW98_9ZZZZ</name>
<comment type="caution">
    <text evidence="1">The sequence shown here is derived from an EMBL/GenBank/DDBJ whole genome shotgun (WGS) entry which is preliminary data.</text>
</comment>
<sequence length="85" mass="9644">MIDKRVDMPKPDCPYSKHSNNESVFVNAVYATHKLLTSEGWRKVPSEAETEVWLTNTNTFKHWPVKSLAQGLRGWLLGGENEGSK</sequence>
<evidence type="ECO:0000313" key="1">
    <source>
        <dbReference type="EMBL" id="KKL85975.1"/>
    </source>
</evidence>